<accession>A0A5C5VJC5</accession>
<name>A0A5C5VJC5_9BACT</name>
<evidence type="ECO:0000313" key="2">
    <source>
        <dbReference type="Proteomes" id="UP000316714"/>
    </source>
</evidence>
<dbReference type="Proteomes" id="UP000316714">
    <property type="component" value="Unassembled WGS sequence"/>
</dbReference>
<dbReference type="InterPro" id="IPR011044">
    <property type="entry name" value="Quino_amine_DH_bsu"/>
</dbReference>
<comment type="caution">
    <text evidence="1">The sequence shown here is derived from an EMBL/GenBank/DDBJ whole genome shotgun (WGS) entry which is preliminary data.</text>
</comment>
<dbReference type="AlphaFoldDB" id="A0A5C5VJC5"/>
<organism evidence="1 2">
    <name type="scientific">Posidoniimonas corsicana</name>
    <dbReference type="NCBI Taxonomy" id="1938618"/>
    <lineage>
        <taxon>Bacteria</taxon>
        <taxon>Pseudomonadati</taxon>
        <taxon>Planctomycetota</taxon>
        <taxon>Planctomycetia</taxon>
        <taxon>Pirellulales</taxon>
        <taxon>Lacipirellulaceae</taxon>
        <taxon>Posidoniimonas</taxon>
    </lineage>
</organism>
<evidence type="ECO:0000313" key="1">
    <source>
        <dbReference type="EMBL" id="TWT38181.1"/>
    </source>
</evidence>
<dbReference type="SUPFAM" id="SSF50969">
    <property type="entry name" value="YVTN repeat-like/Quinoprotein amine dehydrogenase"/>
    <property type="match status" value="1"/>
</dbReference>
<proteinExistence type="predicted"/>
<keyword evidence="2" id="KW-1185">Reference proteome</keyword>
<protein>
    <recommendedName>
        <fullName evidence="3">SMP-30/Gluconolaconase/LRE-like region</fullName>
    </recommendedName>
</protein>
<sequence>MDRRTPVAQAISRLLPAVVGGLWCPIASAHDLTPVAQFDAPEAVQAVAVDAAHFYAIANSRIGRYDKRTGKAAGQWRATEEYPLRHLNSGVVREGLLYCAHSNFPQYPETSSLEIFDAQTLQHVGSHSFGIYEGSLTWVDWHDEAWWAVFAHYSQRVNDDPRAKPHTYTSLVKFDDQWRRTAGWVFPEEVLERFTPHSCSGGGWSPDGRLYVTGHDRGELYELSLPRCGSTLKLERTLSLGVTGQGVAWDRSTPGVVYGISRPTKEVTVWRLGE</sequence>
<gene>
    <name evidence="1" type="ORF">KOR34_31490</name>
</gene>
<dbReference type="EMBL" id="SIHJ01000001">
    <property type="protein sequence ID" value="TWT38181.1"/>
    <property type="molecule type" value="Genomic_DNA"/>
</dbReference>
<dbReference type="RefSeq" id="WP_146565519.1">
    <property type="nucleotide sequence ID" value="NZ_SIHJ01000001.1"/>
</dbReference>
<reference evidence="1 2" key="1">
    <citation type="submission" date="2019-02" db="EMBL/GenBank/DDBJ databases">
        <title>Deep-cultivation of Planctomycetes and their phenomic and genomic characterization uncovers novel biology.</title>
        <authorList>
            <person name="Wiegand S."/>
            <person name="Jogler M."/>
            <person name="Boedeker C."/>
            <person name="Pinto D."/>
            <person name="Vollmers J."/>
            <person name="Rivas-Marin E."/>
            <person name="Kohn T."/>
            <person name="Peeters S.H."/>
            <person name="Heuer A."/>
            <person name="Rast P."/>
            <person name="Oberbeckmann S."/>
            <person name="Bunk B."/>
            <person name="Jeske O."/>
            <person name="Meyerdierks A."/>
            <person name="Storesund J.E."/>
            <person name="Kallscheuer N."/>
            <person name="Luecker S."/>
            <person name="Lage O.M."/>
            <person name="Pohl T."/>
            <person name="Merkel B.J."/>
            <person name="Hornburger P."/>
            <person name="Mueller R.-W."/>
            <person name="Bruemmer F."/>
            <person name="Labrenz M."/>
            <person name="Spormann A.M."/>
            <person name="Op Den Camp H."/>
            <person name="Overmann J."/>
            <person name="Amann R."/>
            <person name="Jetten M.S.M."/>
            <person name="Mascher T."/>
            <person name="Medema M.H."/>
            <person name="Devos D.P."/>
            <person name="Kaster A.-K."/>
            <person name="Ovreas L."/>
            <person name="Rohde M."/>
            <person name="Galperin M.Y."/>
            <person name="Jogler C."/>
        </authorList>
    </citation>
    <scope>NUCLEOTIDE SEQUENCE [LARGE SCALE GENOMIC DNA]</scope>
    <source>
        <strain evidence="1 2">KOR34</strain>
    </source>
</reference>
<evidence type="ECO:0008006" key="3">
    <source>
        <dbReference type="Google" id="ProtNLM"/>
    </source>
</evidence>
<dbReference type="OrthoDB" id="839202at2"/>